<keyword evidence="3 4" id="KW-0862">Zinc</keyword>
<dbReference type="PANTHER" id="PTHR13309:SF0">
    <property type="entry name" value="FMR1-INTERACTING PROTEIN NUFIP1"/>
    <property type="match status" value="1"/>
</dbReference>
<keyword evidence="2 4" id="KW-0863">Zinc-finger</keyword>
<feature type="region of interest" description="Disordered" evidence="5">
    <location>
        <begin position="289"/>
        <end position="309"/>
    </location>
</feature>
<dbReference type="PROSITE" id="PS50103">
    <property type="entry name" value="ZF_C3H1"/>
    <property type="match status" value="1"/>
</dbReference>
<dbReference type="GO" id="GO:0005634">
    <property type="term" value="C:nucleus"/>
    <property type="evidence" value="ECO:0007669"/>
    <property type="project" value="TreeGrafter"/>
</dbReference>
<dbReference type="SMART" id="SM00356">
    <property type="entry name" value="ZnF_C3H1"/>
    <property type="match status" value="1"/>
</dbReference>
<feature type="region of interest" description="Disordered" evidence="5">
    <location>
        <begin position="347"/>
        <end position="421"/>
    </location>
</feature>
<proteinExistence type="predicted"/>
<dbReference type="SUPFAM" id="SSF90229">
    <property type="entry name" value="CCCH zinc finger"/>
    <property type="match status" value="1"/>
</dbReference>
<dbReference type="InterPro" id="IPR000571">
    <property type="entry name" value="Znf_CCCH"/>
</dbReference>
<dbReference type="RefSeq" id="XP_007777275.1">
    <property type="nucleotide sequence ID" value="XM_007779085.1"/>
</dbReference>
<dbReference type="EMBL" id="JH767557">
    <property type="protein sequence ID" value="EON61958.1"/>
    <property type="molecule type" value="Genomic_DNA"/>
</dbReference>
<dbReference type="Gene3D" id="6.10.250.3220">
    <property type="match status" value="1"/>
</dbReference>
<gene>
    <name evidence="7" type="ORF">W97_01176</name>
</gene>
<dbReference type="GO" id="GO:0003723">
    <property type="term" value="F:RNA binding"/>
    <property type="evidence" value="ECO:0007669"/>
    <property type="project" value="InterPro"/>
</dbReference>
<dbReference type="OMA" id="VMEAIVW"/>
<evidence type="ECO:0000256" key="5">
    <source>
        <dbReference type="SAM" id="MobiDB-lite"/>
    </source>
</evidence>
<feature type="compositionally biased region" description="Polar residues" evidence="5">
    <location>
        <begin position="81"/>
        <end position="91"/>
    </location>
</feature>
<feature type="region of interest" description="Disordered" evidence="5">
    <location>
        <begin position="1"/>
        <end position="123"/>
    </location>
</feature>
<dbReference type="OrthoDB" id="273070at2759"/>
<dbReference type="eggNOG" id="ENOG502SA4F">
    <property type="taxonomic scope" value="Eukaryota"/>
</dbReference>
<feature type="compositionally biased region" description="Low complexity" evidence="5">
    <location>
        <begin position="359"/>
        <end position="390"/>
    </location>
</feature>
<evidence type="ECO:0000256" key="1">
    <source>
        <dbReference type="ARBA" id="ARBA00022723"/>
    </source>
</evidence>
<accession>R7YJA1</accession>
<protein>
    <recommendedName>
        <fullName evidence="6">C3H1-type domain-containing protein</fullName>
    </recommendedName>
</protein>
<feature type="compositionally biased region" description="Low complexity" evidence="5">
    <location>
        <begin position="248"/>
        <end position="258"/>
    </location>
</feature>
<evidence type="ECO:0000256" key="3">
    <source>
        <dbReference type="ARBA" id="ARBA00022833"/>
    </source>
</evidence>
<feature type="compositionally biased region" description="Polar residues" evidence="5">
    <location>
        <begin position="39"/>
        <end position="52"/>
    </location>
</feature>
<name>R7YJA1_CONA1</name>
<dbReference type="InterPro" id="IPR039136">
    <property type="entry name" value="NUFIP1-like"/>
</dbReference>
<dbReference type="InterPro" id="IPR036855">
    <property type="entry name" value="Znf_CCCH_sf"/>
</dbReference>
<feature type="domain" description="C3H1-type" evidence="6">
    <location>
        <begin position="417"/>
        <end position="445"/>
    </location>
</feature>
<evidence type="ECO:0000256" key="2">
    <source>
        <dbReference type="ARBA" id="ARBA00022771"/>
    </source>
</evidence>
<dbReference type="InterPro" id="IPR019496">
    <property type="entry name" value="NUFIP1_cons_dom"/>
</dbReference>
<dbReference type="Pfam" id="PF00642">
    <property type="entry name" value="zf-CCCH"/>
    <property type="match status" value="1"/>
</dbReference>
<dbReference type="GeneID" id="19898487"/>
<dbReference type="GO" id="GO:0000492">
    <property type="term" value="P:box C/D snoRNP assembly"/>
    <property type="evidence" value="ECO:0007669"/>
    <property type="project" value="TreeGrafter"/>
</dbReference>
<dbReference type="STRING" id="1168221.R7YJA1"/>
<organism evidence="7 8">
    <name type="scientific">Coniosporium apollinis (strain CBS 100218)</name>
    <name type="common">Rock-inhabiting black yeast</name>
    <dbReference type="NCBI Taxonomy" id="1168221"/>
    <lineage>
        <taxon>Eukaryota</taxon>
        <taxon>Fungi</taxon>
        <taxon>Dikarya</taxon>
        <taxon>Ascomycota</taxon>
        <taxon>Pezizomycotina</taxon>
        <taxon>Dothideomycetes</taxon>
        <taxon>Dothideomycetes incertae sedis</taxon>
        <taxon>Coniosporium</taxon>
    </lineage>
</organism>
<evidence type="ECO:0000256" key="4">
    <source>
        <dbReference type="PROSITE-ProRule" id="PRU00723"/>
    </source>
</evidence>
<feature type="compositionally biased region" description="Basic residues" evidence="5">
    <location>
        <begin position="96"/>
        <end position="105"/>
    </location>
</feature>
<keyword evidence="1 4" id="KW-0479">Metal-binding</keyword>
<evidence type="ECO:0000259" key="6">
    <source>
        <dbReference type="PROSITE" id="PS50103"/>
    </source>
</evidence>
<evidence type="ECO:0000313" key="8">
    <source>
        <dbReference type="Proteomes" id="UP000016924"/>
    </source>
</evidence>
<feature type="region of interest" description="Disordered" evidence="5">
    <location>
        <begin position="158"/>
        <end position="268"/>
    </location>
</feature>
<dbReference type="Pfam" id="PF10453">
    <property type="entry name" value="NUFIP1"/>
    <property type="match status" value="1"/>
</dbReference>
<dbReference type="HOGENOM" id="CLU_030447_0_0_1"/>
<dbReference type="Proteomes" id="UP000016924">
    <property type="component" value="Unassembled WGS sequence"/>
</dbReference>
<feature type="zinc finger region" description="C3H1-type" evidence="4">
    <location>
        <begin position="417"/>
        <end position="445"/>
    </location>
</feature>
<dbReference type="PANTHER" id="PTHR13309">
    <property type="entry name" value="NUCLEAR FRAGILE X MENTAL RETARDATION PROTEIN INTERACTING PROTEIN 1"/>
    <property type="match status" value="1"/>
</dbReference>
<dbReference type="CDD" id="cd22249">
    <property type="entry name" value="UDM1_RNF168_RNF169-like"/>
    <property type="match status" value="1"/>
</dbReference>
<dbReference type="GO" id="GO:0008270">
    <property type="term" value="F:zinc ion binding"/>
    <property type="evidence" value="ECO:0007669"/>
    <property type="project" value="UniProtKB-KW"/>
</dbReference>
<reference evidence="8" key="1">
    <citation type="submission" date="2012-06" db="EMBL/GenBank/DDBJ databases">
        <title>The genome sequence of Coniosporium apollinis CBS 100218.</title>
        <authorList>
            <consortium name="The Broad Institute Genome Sequencing Platform"/>
            <person name="Cuomo C."/>
            <person name="Gorbushina A."/>
            <person name="Noack S."/>
            <person name="Walker B."/>
            <person name="Young S.K."/>
            <person name="Zeng Q."/>
            <person name="Gargeya S."/>
            <person name="Fitzgerald M."/>
            <person name="Haas B."/>
            <person name="Abouelleil A."/>
            <person name="Alvarado L."/>
            <person name="Arachchi H.M."/>
            <person name="Berlin A.M."/>
            <person name="Chapman S.B."/>
            <person name="Goldberg J."/>
            <person name="Griggs A."/>
            <person name="Gujja S."/>
            <person name="Hansen M."/>
            <person name="Howarth C."/>
            <person name="Imamovic A."/>
            <person name="Larimer J."/>
            <person name="McCowan C."/>
            <person name="Montmayeur A."/>
            <person name="Murphy C."/>
            <person name="Neiman D."/>
            <person name="Pearson M."/>
            <person name="Priest M."/>
            <person name="Roberts A."/>
            <person name="Saif S."/>
            <person name="Shea T."/>
            <person name="Sisk P."/>
            <person name="Sykes S."/>
            <person name="Wortman J."/>
            <person name="Nusbaum C."/>
            <person name="Birren B."/>
        </authorList>
    </citation>
    <scope>NUCLEOTIDE SEQUENCE [LARGE SCALE GENOMIC DNA]</scope>
    <source>
        <strain evidence="8">CBS 100218</strain>
    </source>
</reference>
<feature type="compositionally biased region" description="Basic and acidic residues" evidence="5">
    <location>
        <begin position="158"/>
        <end position="234"/>
    </location>
</feature>
<sequence length="489" mass="53934">MGFDNSHPPDPPRPYSTKHDSPNPFPGNNKRKREPPTRGTHSTHQSHNSSFHNQRHHHNGKPDKAKAKVAPQVPNFGFALSTPQAAQPSADSTDKPKKKKRRKHNQLGLTPKGEEHEDSEDEIDEEAAFASAGGALQFTHNGLTSTLNTPTDLAAWIQERKNRFPTKARIEEKEKEKERRLAEARAARQEEAERRKKRHDEEIESQKKVKKEKDGGGQDDEQERKREKYLAKAEKLRRKLEKSERKAAALAAGSSTAKPDSPARDPMQAITAAEPPVVNDKTAVKLEPQPDIVLEPVSADPATIVPNPETDSVITDVQLPNENPMLNALPTTVLATLEDTLTLKYDIEQPKPDLGLSYAASTSSDNDSEDSMSISSSSSDASSDASDSDAPPTETSSRRTGPTKVPPPPRDGTRKPQQGTKVCRYFAKHGRCNLGARCGFRHDQGDEKSGKKERGGMKLFDRLVEQERKEEAELALSAIKYLGSNGFLG</sequence>
<keyword evidence="8" id="KW-1185">Reference proteome</keyword>
<dbReference type="AlphaFoldDB" id="R7YJA1"/>
<evidence type="ECO:0000313" key="7">
    <source>
        <dbReference type="EMBL" id="EON61958.1"/>
    </source>
</evidence>